<dbReference type="Pfam" id="PF03765">
    <property type="entry name" value="CRAL_TRIO_N"/>
    <property type="match status" value="1"/>
</dbReference>
<dbReference type="PANTHER" id="PTHR45824">
    <property type="entry name" value="GH16843P"/>
    <property type="match status" value="1"/>
</dbReference>
<dbReference type="InterPro" id="IPR036865">
    <property type="entry name" value="CRAL-TRIO_dom_sf"/>
</dbReference>
<keyword evidence="4" id="KW-1185">Reference proteome</keyword>
<feature type="compositionally biased region" description="Polar residues" evidence="1">
    <location>
        <begin position="339"/>
        <end position="349"/>
    </location>
</feature>
<dbReference type="Proteomes" id="UP000812966">
    <property type="component" value="Unassembled WGS sequence"/>
</dbReference>
<dbReference type="SMART" id="SM00516">
    <property type="entry name" value="SEC14"/>
    <property type="match status" value="1"/>
</dbReference>
<feature type="domain" description="CRAL-TRIO" evidence="2">
    <location>
        <begin position="114"/>
        <end position="256"/>
    </location>
</feature>
<dbReference type="InterPro" id="IPR001251">
    <property type="entry name" value="CRAL-TRIO_dom"/>
</dbReference>
<proteinExistence type="predicted"/>
<dbReference type="CDD" id="cd00170">
    <property type="entry name" value="SEC14"/>
    <property type="match status" value="1"/>
</dbReference>
<dbReference type="SUPFAM" id="SSF46938">
    <property type="entry name" value="CRAL/TRIO N-terminal domain"/>
    <property type="match status" value="1"/>
</dbReference>
<accession>A0A8K0JK35</accession>
<evidence type="ECO:0000313" key="4">
    <source>
        <dbReference type="Proteomes" id="UP000812966"/>
    </source>
</evidence>
<dbReference type="Gene3D" id="3.40.525.10">
    <property type="entry name" value="CRAL-TRIO lipid binding domain"/>
    <property type="match status" value="1"/>
</dbReference>
<name>A0A8K0JK35_9TREE</name>
<dbReference type="InterPro" id="IPR052578">
    <property type="entry name" value="PI_Transfer_CRAL-TRIO"/>
</dbReference>
<reference evidence="3" key="1">
    <citation type="submission" date="2020-04" db="EMBL/GenBank/DDBJ databases">
        <title>Analysis of mating type loci in Filobasidium floriforme.</title>
        <authorList>
            <person name="Nowrousian M."/>
        </authorList>
    </citation>
    <scope>NUCLEOTIDE SEQUENCE</scope>
    <source>
        <strain evidence="3">CBS 6242</strain>
    </source>
</reference>
<evidence type="ECO:0000256" key="1">
    <source>
        <dbReference type="SAM" id="MobiDB-lite"/>
    </source>
</evidence>
<dbReference type="SUPFAM" id="SSF52087">
    <property type="entry name" value="CRAL/TRIO domain"/>
    <property type="match status" value="1"/>
</dbReference>
<dbReference type="AlphaFoldDB" id="A0A8K0JK35"/>
<dbReference type="GO" id="GO:0008526">
    <property type="term" value="F:phosphatidylinositol transfer activity"/>
    <property type="evidence" value="ECO:0007669"/>
    <property type="project" value="TreeGrafter"/>
</dbReference>
<dbReference type="Pfam" id="PF00650">
    <property type="entry name" value="CRAL_TRIO"/>
    <property type="match status" value="1"/>
</dbReference>
<dbReference type="EMBL" id="JABELV010000071">
    <property type="protein sequence ID" value="KAG7532180.1"/>
    <property type="molecule type" value="Genomic_DNA"/>
</dbReference>
<dbReference type="PROSITE" id="PS50191">
    <property type="entry name" value="CRAL_TRIO"/>
    <property type="match status" value="1"/>
</dbReference>
<evidence type="ECO:0000313" key="3">
    <source>
        <dbReference type="EMBL" id="KAG7532180.1"/>
    </source>
</evidence>
<feature type="region of interest" description="Disordered" evidence="1">
    <location>
        <begin position="300"/>
        <end position="365"/>
    </location>
</feature>
<gene>
    <name evidence="3" type="ORF">FFLO_03729</name>
</gene>
<protein>
    <recommendedName>
        <fullName evidence="2">CRAL-TRIO domain-containing protein</fullName>
    </recommendedName>
</protein>
<comment type="caution">
    <text evidence="3">The sequence shown here is derived from an EMBL/GenBank/DDBJ whole genome shotgun (WGS) entry which is preliminary data.</text>
</comment>
<feature type="compositionally biased region" description="Low complexity" evidence="1">
    <location>
        <begin position="300"/>
        <end position="334"/>
    </location>
</feature>
<dbReference type="PANTHER" id="PTHR45824:SF29">
    <property type="entry name" value="GH16843P"/>
    <property type="match status" value="1"/>
</dbReference>
<dbReference type="InterPro" id="IPR011074">
    <property type="entry name" value="CRAL/TRIO_N_dom"/>
</dbReference>
<organism evidence="3 4">
    <name type="scientific">Filobasidium floriforme</name>
    <dbReference type="NCBI Taxonomy" id="5210"/>
    <lineage>
        <taxon>Eukaryota</taxon>
        <taxon>Fungi</taxon>
        <taxon>Dikarya</taxon>
        <taxon>Basidiomycota</taxon>
        <taxon>Agaricomycotina</taxon>
        <taxon>Tremellomycetes</taxon>
        <taxon>Filobasidiales</taxon>
        <taxon>Filobasidiaceae</taxon>
        <taxon>Filobasidium</taxon>
    </lineage>
</organism>
<feature type="compositionally biased region" description="Basic and acidic residues" evidence="1">
    <location>
        <begin position="351"/>
        <end position="365"/>
    </location>
</feature>
<dbReference type="InterPro" id="IPR036273">
    <property type="entry name" value="CRAL/TRIO_N_dom_sf"/>
</dbReference>
<evidence type="ECO:0000259" key="2">
    <source>
        <dbReference type="PROSITE" id="PS50191"/>
    </source>
</evidence>
<sequence>MSLYDRIAFPLQAPNPALQRPGQSSSSSSSFATEDKIRTLVDEYGQRDDLDEDEKMWLSRECIARFLQATKGNLPETRTRLKNCLSFRRSWNLYNPPANAVDVAPESPCGKEFLYGYSSKGQPVLYFYPNRSDTEVGERQMRHTVYMLERTIDLMPPGISNLCLIIDLAGKSRAPTSVAQAKLFVEILGNHYPERLGSAVILNLPWMVKKFLDLIFKFVDPVTKAKVSWESSFVKDGLVPKSTALKDHGGDVPFVYNHDEYWPTLLQVAMDKRTRQKATWKALGGTVGISEYDYKTIGATSTGAPSGSSSSSAPAQGQQQPQLHIQTQLPTQTHARIGTSVSSAASSDGATLHDSHGLNDPDVHDGHLKQVVHAEPGVLVDGVTQRVG</sequence>